<organism evidence="2 3">
    <name type="scientific">Hirschia baltica (strain ATCC 49814 / DSM 5838 / IFAM 1418)</name>
    <dbReference type="NCBI Taxonomy" id="582402"/>
    <lineage>
        <taxon>Bacteria</taxon>
        <taxon>Pseudomonadati</taxon>
        <taxon>Pseudomonadota</taxon>
        <taxon>Alphaproteobacteria</taxon>
        <taxon>Hyphomonadales</taxon>
        <taxon>Hyphomonadaceae</taxon>
        <taxon>Hirschia</taxon>
    </lineage>
</organism>
<dbReference type="InterPro" id="IPR058548">
    <property type="entry name" value="MlaB-like_STAS"/>
</dbReference>
<protein>
    <submittedName>
        <fullName evidence="2">Sulfate transporter/antisigma-factor antagonist STAS</fullName>
    </submittedName>
</protein>
<dbReference type="EMBL" id="CP001678">
    <property type="protein sequence ID" value="ACT59854.1"/>
    <property type="molecule type" value="Genomic_DNA"/>
</dbReference>
<keyword evidence="3" id="KW-1185">Reference proteome</keyword>
<dbReference type="Pfam" id="PF13466">
    <property type="entry name" value="STAS_2"/>
    <property type="match status" value="1"/>
</dbReference>
<name>C6XM22_HIRBI</name>
<dbReference type="Proteomes" id="UP000002745">
    <property type="component" value="Chromosome"/>
</dbReference>
<accession>C6XM22</accession>
<evidence type="ECO:0000313" key="2">
    <source>
        <dbReference type="EMBL" id="ACT59854.1"/>
    </source>
</evidence>
<gene>
    <name evidence="2" type="ordered locus">Hbal_2173</name>
</gene>
<sequence>MVEELATPQLEKIIQLESRLTGRAVDSLHLFLLEKSGTDDPILIDASEVTLIDTTAIQVLLSAEKECISREKQFQNNNMSSDFIGAMTTLGLANVVDRWRDGNV</sequence>
<dbReference type="KEGG" id="hba:Hbal_2173"/>
<feature type="domain" description="STAS" evidence="1">
    <location>
        <begin position="13"/>
        <end position="104"/>
    </location>
</feature>
<dbReference type="Gene3D" id="3.30.750.24">
    <property type="entry name" value="STAS domain"/>
    <property type="match status" value="1"/>
</dbReference>
<dbReference type="SUPFAM" id="SSF52091">
    <property type="entry name" value="SpoIIaa-like"/>
    <property type="match status" value="1"/>
</dbReference>
<dbReference type="InterPro" id="IPR052746">
    <property type="entry name" value="MlaB_ABC_Transporter"/>
</dbReference>
<dbReference type="PANTHER" id="PTHR35849:SF2">
    <property type="entry name" value="BLR2341 PROTEIN"/>
    <property type="match status" value="1"/>
</dbReference>
<dbReference type="PANTHER" id="PTHR35849">
    <property type="entry name" value="BLR2341 PROTEIN"/>
    <property type="match status" value="1"/>
</dbReference>
<dbReference type="HOGENOM" id="CLU_2246254_0_0_5"/>
<dbReference type="InterPro" id="IPR036513">
    <property type="entry name" value="STAS_dom_sf"/>
</dbReference>
<dbReference type="InterPro" id="IPR002645">
    <property type="entry name" value="STAS_dom"/>
</dbReference>
<dbReference type="STRING" id="582402.Hbal_2173"/>
<dbReference type="AlphaFoldDB" id="C6XM22"/>
<evidence type="ECO:0000259" key="1">
    <source>
        <dbReference type="PROSITE" id="PS50801"/>
    </source>
</evidence>
<reference evidence="3" key="1">
    <citation type="journal article" date="2011" name="J. Bacteriol.">
        <title>Genome sequences of eight morphologically diverse alphaproteobacteria.</title>
        <authorList>
            <consortium name="US DOE Joint Genome Institute"/>
            <person name="Brown P.J."/>
            <person name="Kysela D.T."/>
            <person name="Buechlein A."/>
            <person name="Hemmerich C."/>
            <person name="Brun Y.V."/>
        </authorList>
    </citation>
    <scope>NUCLEOTIDE SEQUENCE [LARGE SCALE GENOMIC DNA]</scope>
    <source>
        <strain evidence="3">ATCC 49814 / DSM 5838 / IFAM 1418</strain>
    </source>
</reference>
<dbReference type="PROSITE" id="PS50801">
    <property type="entry name" value="STAS"/>
    <property type="match status" value="1"/>
</dbReference>
<proteinExistence type="predicted"/>
<evidence type="ECO:0000313" key="3">
    <source>
        <dbReference type="Proteomes" id="UP000002745"/>
    </source>
</evidence>